<dbReference type="Gene3D" id="2.40.180.10">
    <property type="entry name" value="Catalase core domain"/>
    <property type="match status" value="1"/>
</dbReference>
<gene>
    <name evidence="3" type="ORF">J6595_18490</name>
</gene>
<dbReference type="EC" id="1.11.1.-" evidence="1"/>
<proteinExistence type="inferred from homology"/>
<reference evidence="3 4" key="1">
    <citation type="submission" date="2021-04" db="EMBL/GenBank/DDBJ databases">
        <title>Whole genome sequence of Jiella sp. KSK16Y-1.</title>
        <authorList>
            <person name="Tuo L."/>
        </authorList>
    </citation>
    <scope>NUCLEOTIDE SEQUENCE [LARGE SCALE GENOMIC DNA]</scope>
    <source>
        <strain evidence="3 4">KSK16Y-1</strain>
    </source>
</reference>
<protein>
    <recommendedName>
        <fullName evidence="1">Catalase-related peroxidase</fullName>
        <ecNumber evidence="1">1.11.1.-</ecNumber>
    </recommendedName>
</protein>
<keyword evidence="4" id="KW-1185">Reference proteome</keyword>
<dbReference type="CDD" id="cd08153">
    <property type="entry name" value="srpA_like"/>
    <property type="match status" value="1"/>
</dbReference>
<dbReference type="GO" id="GO:0004601">
    <property type="term" value="F:peroxidase activity"/>
    <property type="evidence" value="ECO:0007669"/>
    <property type="project" value="UniProtKB-KW"/>
</dbReference>
<keyword evidence="1" id="KW-0408">Iron</keyword>
<dbReference type="PROSITE" id="PS51402">
    <property type="entry name" value="CATALASE_3"/>
    <property type="match status" value="1"/>
</dbReference>
<keyword evidence="1" id="KW-0479">Metal-binding</keyword>
<keyword evidence="1" id="KW-0349">Heme</keyword>
<dbReference type="SUPFAM" id="SSF56634">
    <property type="entry name" value="Heme-dependent catalase-like"/>
    <property type="match status" value="1"/>
</dbReference>
<organism evidence="3 4">
    <name type="scientific">Jiella mangrovi</name>
    <dbReference type="NCBI Taxonomy" id="2821407"/>
    <lineage>
        <taxon>Bacteria</taxon>
        <taxon>Pseudomonadati</taxon>
        <taxon>Pseudomonadota</taxon>
        <taxon>Alphaproteobacteria</taxon>
        <taxon>Hyphomicrobiales</taxon>
        <taxon>Aurantimonadaceae</taxon>
        <taxon>Jiella</taxon>
    </lineage>
</organism>
<feature type="domain" description="Catalase core" evidence="2">
    <location>
        <begin position="22"/>
        <end position="350"/>
    </location>
</feature>
<comment type="cofactor">
    <cofactor evidence="1">
        <name>heme</name>
        <dbReference type="ChEBI" id="CHEBI:30413"/>
    </cofactor>
</comment>
<keyword evidence="1" id="KW-0560">Oxidoreductase</keyword>
<comment type="function">
    <text evidence="1">Has an organic peroxide-dependent peroxidase activity.</text>
</comment>
<name>A0ABS4BLI4_9HYPH</name>
<evidence type="ECO:0000259" key="2">
    <source>
        <dbReference type="SMART" id="SM01060"/>
    </source>
</evidence>
<dbReference type="InterPro" id="IPR020835">
    <property type="entry name" value="Catalase_sf"/>
</dbReference>
<dbReference type="SMART" id="SM01060">
    <property type="entry name" value="Catalase"/>
    <property type="match status" value="1"/>
</dbReference>
<dbReference type="PANTHER" id="PTHR11465">
    <property type="entry name" value="CATALASE"/>
    <property type="match status" value="1"/>
</dbReference>
<evidence type="ECO:0000256" key="1">
    <source>
        <dbReference type="PIRNR" id="PIRNR000296"/>
    </source>
</evidence>
<dbReference type="Pfam" id="PF00199">
    <property type="entry name" value="Catalase"/>
    <property type="match status" value="1"/>
</dbReference>
<dbReference type="Gene3D" id="1.20.1280.120">
    <property type="match status" value="1"/>
</dbReference>
<comment type="caution">
    <text evidence="3">The sequence shown here is derived from an EMBL/GenBank/DDBJ whole genome shotgun (WGS) entry which is preliminary data.</text>
</comment>
<dbReference type="InterPro" id="IPR011614">
    <property type="entry name" value="Catalase_core"/>
</dbReference>
<dbReference type="PRINTS" id="PR00067">
    <property type="entry name" value="CATALASE"/>
</dbReference>
<dbReference type="InterPro" id="IPR024168">
    <property type="entry name" value="Catalase_SrpA-type_pred"/>
</dbReference>
<dbReference type="EMBL" id="JAGJCF010000017">
    <property type="protein sequence ID" value="MBP0617579.1"/>
    <property type="molecule type" value="Genomic_DNA"/>
</dbReference>
<dbReference type="RefSeq" id="WP_209596493.1">
    <property type="nucleotide sequence ID" value="NZ_JAGJCF010000017.1"/>
</dbReference>
<comment type="similarity">
    <text evidence="1">Belongs to the catalase family.</text>
</comment>
<accession>A0ABS4BLI4</accession>
<dbReference type="PANTHER" id="PTHR11465:SF62">
    <property type="entry name" value="CATALASE T"/>
    <property type="match status" value="1"/>
</dbReference>
<dbReference type="InterPro" id="IPR018028">
    <property type="entry name" value="Catalase"/>
</dbReference>
<evidence type="ECO:0000313" key="3">
    <source>
        <dbReference type="EMBL" id="MBP0617579.1"/>
    </source>
</evidence>
<dbReference type="Proteomes" id="UP000678276">
    <property type="component" value="Unassembled WGS sequence"/>
</dbReference>
<sequence length="350" mass="37437">MSPVLWSQHVRKAAYGACAFSLLVFGLTVSSPRSALAGSVSSPTVVAKAIVDAFDRLFGGPHPSFRSVHAKGILLEGRFVPDPHAAQLSRAIHLQGASVPIVVRFSDFAGVPTIADNAPEANPKGMAVKFMLSDGGSTDIVAHSYNGFPAATPEEFLAFLTALGSGPEQFATHVASHPAARLFVDAPKPAPLSFASESYFGVNAFNFKNAEGVSHFGKYYFAPLAGEAHLTDAQAAAEKPDYLFSEVQARLRNGPIRFALRVQLAEAGDSLTDGSFPWPRSRRFVQLGILELTAVGANQKQRQRDILFTPLSLVGGIAPSDDPMLISRTRAYRVSHRRRSGDQAAHLASQ</sequence>
<dbReference type="PIRSF" id="PIRSF000296">
    <property type="entry name" value="SrpA"/>
    <property type="match status" value="1"/>
</dbReference>
<evidence type="ECO:0000313" key="4">
    <source>
        <dbReference type="Proteomes" id="UP000678276"/>
    </source>
</evidence>
<keyword evidence="1 3" id="KW-0575">Peroxidase</keyword>